<evidence type="ECO:0000313" key="3">
    <source>
        <dbReference type="Proteomes" id="UP000235145"/>
    </source>
</evidence>
<dbReference type="Proteomes" id="UP000235145">
    <property type="component" value="Unassembled WGS sequence"/>
</dbReference>
<organism evidence="2 3">
    <name type="scientific">Lactuca sativa</name>
    <name type="common">Garden lettuce</name>
    <dbReference type="NCBI Taxonomy" id="4236"/>
    <lineage>
        <taxon>Eukaryota</taxon>
        <taxon>Viridiplantae</taxon>
        <taxon>Streptophyta</taxon>
        <taxon>Embryophyta</taxon>
        <taxon>Tracheophyta</taxon>
        <taxon>Spermatophyta</taxon>
        <taxon>Magnoliopsida</taxon>
        <taxon>eudicotyledons</taxon>
        <taxon>Gunneridae</taxon>
        <taxon>Pentapetalae</taxon>
        <taxon>asterids</taxon>
        <taxon>campanulids</taxon>
        <taxon>Asterales</taxon>
        <taxon>Asteraceae</taxon>
        <taxon>Cichorioideae</taxon>
        <taxon>Cichorieae</taxon>
        <taxon>Lactucinae</taxon>
        <taxon>Lactuca</taxon>
    </lineage>
</organism>
<dbReference type="EMBL" id="NBSK02000006">
    <property type="protein sequence ID" value="KAJ0199681.1"/>
    <property type="molecule type" value="Genomic_DNA"/>
</dbReference>
<sequence>MKMNSAISRTNLASRLKIARCVVEGELIKILLDSMSRDVIVTLWWIWGLDKLAGQLGESSQPDVDFDQKLTLTMGMTLILTEIGLTLVRVTILHLTGSTMSDSVITKILADSESVKSIPQLPLNQHHPHILLPHSNQLIPRKGKRNTNISSKRGGPVED</sequence>
<comment type="caution">
    <text evidence="2">The sequence shown here is derived from an EMBL/GenBank/DDBJ whole genome shotgun (WGS) entry which is preliminary data.</text>
</comment>
<evidence type="ECO:0000256" key="1">
    <source>
        <dbReference type="SAM" id="MobiDB-lite"/>
    </source>
</evidence>
<gene>
    <name evidence="2" type="ORF">LSAT_V11C600335290</name>
</gene>
<keyword evidence="3" id="KW-1185">Reference proteome</keyword>
<accession>A0A9R1V4Y1</accession>
<name>A0A9R1V4Y1_LACSA</name>
<reference evidence="2 3" key="1">
    <citation type="journal article" date="2017" name="Nat. Commun.">
        <title>Genome assembly with in vitro proximity ligation data and whole-genome triplication in lettuce.</title>
        <authorList>
            <person name="Reyes-Chin-Wo S."/>
            <person name="Wang Z."/>
            <person name="Yang X."/>
            <person name="Kozik A."/>
            <person name="Arikit S."/>
            <person name="Song C."/>
            <person name="Xia L."/>
            <person name="Froenicke L."/>
            <person name="Lavelle D.O."/>
            <person name="Truco M.J."/>
            <person name="Xia R."/>
            <person name="Zhu S."/>
            <person name="Xu C."/>
            <person name="Xu H."/>
            <person name="Xu X."/>
            <person name="Cox K."/>
            <person name="Korf I."/>
            <person name="Meyers B.C."/>
            <person name="Michelmore R.W."/>
        </authorList>
    </citation>
    <scope>NUCLEOTIDE SEQUENCE [LARGE SCALE GENOMIC DNA]</scope>
    <source>
        <strain evidence="3">cv. Salinas</strain>
        <tissue evidence="2">Seedlings</tissue>
    </source>
</reference>
<dbReference type="AlphaFoldDB" id="A0A9R1V4Y1"/>
<protein>
    <submittedName>
        <fullName evidence="2">Uncharacterized protein</fullName>
    </submittedName>
</protein>
<proteinExistence type="predicted"/>
<feature type="region of interest" description="Disordered" evidence="1">
    <location>
        <begin position="134"/>
        <end position="159"/>
    </location>
</feature>
<evidence type="ECO:0000313" key="2">
    <source>
        <dbReference type="EMBL" id="KAJ0199681.1"/>
    </source>
</evidence>